<dbReference type="EMBL" id="BDIP01009318">
    <property type="protein sequence ID" value="GCA64987.1"/>
    <property type="molecule type" value="Genomic_DNA"/>
</dbReference>
<name>A0A391NVB3_9EUKA</name>
<sequence length="34" mass="3852">IEFHKDGRDDDVSTSCEYLGMYCSPSISLPHVYS</sequence>
<proteinExistence type="predicted"/>
<reference evidence="1 2" key="1">
    <citation type="journal article" date="2018" name="PLoS ONE">
        <title>The draft genome of Kipferlia bialata reveals reductive genome evolution in fornicate parasites.</title>
        <authorList>
            <person name="Tanifuji G."/>
            <person name="Takabayashi S."/>
            <person name="Kume K."/>
            <person name="Takagi M."/>
            <person name="Nakayama T."/>
            <person name="Kamikawa R."/>
            <person name="Inagaki Y."/>
            <person name="Hashimoto T."/>
        </authorList>
    </citation>
    <scope>NUCLEOTIDE SEQUENCE [LARGE SCALE GENOMIC DNA]</scope>
    <source>
        <strain evidence="1">NY0173</strain>
    </source>
</reference>
<protein>
    <submittedName>
        <fullName evidence="1">Uncharacterized protein</fullName>
    </submittedName>
</protein>
<evidence type="ECO:0000313" key="2">
    <source>
        <dbReference type="Proteomes" id="UP000265618"/>
    </source>
</evidence>
<keyword evidence="2" id="KW-1185">Reference proteome</keyword>
<comment type="caution">
    <text evidence="1">The sequence shown here is derived from an EMBL/GenBank/DDBJ whole genome shotgun (WGS) entry which is preliminary data.</text>
</comment>
<gene>
    <name evidence="1" type="ORF">KIPB_015938</name>
</gene>
<dbReference type="AlphaFoldDB" id="A0A391NVB3"/>
<accession>A0A391NVB3</accession>
<evidence type="ECO:0000313" key="1">
    <source>
        <dbReference type="EMBL" id="GCA64987.1"/>
    </source>
</evidence>
<dbReference type="Proteomes" id="UP000265618">
    <property type="component" value="Unassembled WGS sequence"/>
</dbReference>
<feature type="non-terminal residue" evidence="1">
    <location>
        <position position="1"/>
    </location>
</feature>
<organism evidence="1 2">
    <name type="scientific">Kipferlia bialata</name>
    <dbReference type="NCBI Taxonomy" id="797122"/>
    <lineage>
        <taxon>Eukaryota</taxon>
        <taxon>Metamonada</taxon>
        <taxon>Carpediemonas-like organisms</taxon>
        <taxon>Kipferlia</taxon>
    </lineage>
</organism>